<sequence>MMKQQDHLQIFDLTLNVRSPLFIGDGRTYTKKEYLYNSRSGKASFLDEQKFFTLLTDRGLVDQYTQFMLCDQSDLWAFLTKDCGIPNTELTTLTRYAIEVGDTSDLGRVNCLHTFQRDAHGKAYIPGSSLKGALRTVWLLQAVRADQSTGHSLASDDNAAFPEEQYVNQLHLRLQKDGSIASDAVNSLFRGVQVSDSMPIPNEQMALCGKFDVLPDGSFPKNSKKGIPLFRECAIPGAKVRFKLTLDQSVLKGRITKESLMDAIQQFDDYYKQTYSARFKAPSGAVNLPQQPHLILGGGSGFFAKSLAYPYLGEEKGLRWTAEQMTQMFSNHKHQDDVKPYGISPHTMKYARFRDQFYPYGYCEVSIL</sequence>
<comment type="caution">
    <text evidence="8">The sequence shown here is derived from an EMBL/GenBank/DDBJ whole genome shotgun (WGS) entry which is preliminary data.</text>
</comment>
<reference evidence="8 9" key="1">
    <citation type="journal article" date="2017" name="Front. Microbiol.">
        <title>New Insights into the Diversity of the Genus Faecalibacterium.</title>
        <authorList>
            <person name="Benevides L."/>
            <person name="Burman S."/>
            <person name="Martin R."/>
            <person name="Robert V."/>
            <person name="Thomas M."/>
            <person name="Miquel S."/>
            <person name="Chain F."/>
            <person name="Sokol H."/>
            <person name="Bermudez-Humaran L.G."/>
            <person name="Morrison M."/>
            <person name="Langella P."/>
            <person name="Azevedo V.A."/>
            <person name="Chatel J.M."/>
            <person name="Soares S."/>
        </authorList>
    </citation>
    <scope>NUCLEOTIDE SEQUENCE [LARGE SCALE GENOMIC DNA]</scope>
    <source>
        <strain evidence="8 9">CNCM I 4644</strain>
    </source>
</reference>
<evidence type="ECO:0000313" key="9">
    <source>
        <dbReference type="Proteomes" id="UP000220480"/>
    </source>
</evidence>
<dbReference type="EMBL" id="NMTZ01000002">
    <property type="protein sequence ID" value="PDX85162.1"/>
    <property type="molecule type" value="Genomic_DNA"/>
</dbReference>
<keyword evidence="5" id="KW-0051">Antiviral defense</keyword>
<evidence type="ECO:0000256" key="6">
    <source>
        <dbReference type="ARBA" id="ARBA00031720"/>
    </source>
</evidence>
<comment type="similarity">
    <text evidence="2">Belongs to the CRISPR-associated Csm5 family.</text>
</comment>
<feature type="domain" description="CRISPR type III-associated protein" evidence="7">
    <location>
        <begin position="14"/>
        <end position="248"/>
    </location>
</feature>
<dbReference type="Proteomes" id="UP000220480">
    <property type="component" value="Unassembled WGS sequence"/>
</dbReference>
<dbReference type="InterPro" id="IPR005537">
    <property type="entry name" value="RAMP_III_fam"/>
</dbReference>
<accession>A0A2A7B1K4</accession>
<evidence type="ECO:0000256" key="3">
    <source>
        <dbReference type="ARBA" id="ARBA00016113"/>
    </source>
</evidence>
<organism evidence="8 9">
    <name type="scientific">Faecalibacterium prausnitzii</name>
    <dbReference type="NCBI Taxonomy" id="853"/>
    <lineage>
        <taxon>Bacteria</taxon>
        <taxon>Bacillati</taxon>
        <taxon>Bacillota</taxon>
        <taxon>Clostridia</taxon>
        <taxon>Eubacteriales</taxon>
        <taxon>Oscillospiraceae</taxon>
        <taxon>Faecalibacterium</taxon>
    </lineage>
</organism>
<name>A0A2A7B1K4_9FIRM</name>
<gene>
    <name evidence="8" type="primary">csm5</name>
    <name evidence="8" type="ORF">CGS59_00840</name>
</gene>
<dbReference type="GO" id="GO:0051607">
    <property type="term" value="P:defense response to virus"/>
    <property type="evidence" value="ECO:0007669"/>
    <property type="project" value="UniProtKB-KW"/>
</dbReference>
<evidence type="ECO:0000313" key="8">
    <source>
        <dbReference type="EMBL" id="PDX85162.1"/>
    </source>
</evidence>
<dbReference type="AlphaFoldDB" id="A0A2A7B1K4"/>
<dbReference type="InterPro" id="IPR010173">
    <property type="entry name" value="CRISPR-assoc_Csm5"/>
</dbReference>
<evidence type="ECO:0000256" key="1">
    <source>
        <dbReference type="ARBA" id="ARBA00003088"/>
    </source>
</evidence>
<dbReference type="NCBIfam" id="TIGR01899">
    <property type="entry name" value="cas_TM1807_csm5"/>
    <property type="match status" value="1"/>
</dbReference>
<protein>
    <recommendedName>
        <fullName evidence="3">CRISPR system Cms protein Csm5</fullName>
    </recommendedName>
    <alternativeName>
        <fullName evidence="6">CRISPR type III A-associated protein Csm5</fullName>
    </alternativeName>
</protein>
<evidence type="ECO:0000256" key="4">
    <source>
        <dbReference type="ARBA" id="ARBA00022884"/>
    </source>
</evidence>
<comment type="function">
    <text evidence="1">This subunit might be involved in maturation of a crRNA intermediate to its mature form.</text>
</comment>
<keyword evidence="4" id="KW-0694">RNA-binding</keyword>
<dbReference type="PANTHER" id="PTHR38007">
    <property type="entry name" value="CRISPR SYSTEM CMS PROTEIN CSM5"/>
    <property type="match status" value="1"/>
</dbReference>
<evidence type="ECO:0000259" key="7">
    <source>
        <dbReference type="Pfam" id="PF03787"/>
    </source>
</evidence>
<evidence type="ECO:0000256" key="2">
    <source>
        <dbReference type="ARBA" id="ARBA00006680"/>
    </source>
</evidence>
<dbReference type="PANTHER" id="PTHR38007:SF1">
    <property type="entry name" value="CRISPR SYSTEM CMS PROTEIN CSM5"/>
    <property type="match status" value="1"/>
</dbReference>
<dbReference type="Pfam" id="PF03787">
    <property type="entry name" value="RAMPs"/>
    <property type="match status" value="1"/>
</dbReference>
<dbReference type="RefSeq" id="WP_097778530.1">
    <property type="nucleotide sequence ID" value="NZ_NMTZ01000002.1"/>
</dbReference>
<dbReference type="GO" id="GO:0003723">
    <property type="term" value="F:RNA binding"/>
    <property type="evidence" value="ECO:0007669"/>
    <property type="project" value="UniProtKB-KW"/>
</dbReference>
<evidence type="ECO:0000256" key="5">
    <source>
        <dbReference type="ARBA" id="ARBA00023118"/>
    </source>
</evidence>
<proteinExistence type="inferred from homology"/>